<comment type="caution">
    <text evidence="4">The sequence shown here is derived from an EMBL/GenBank/DDBJ whole genome shotgun (WGS) entry which is preliminary data.</text>
</comment>
<feature type="region of interest" description="Disordered" evidence="1">
    <location>
        <begin position="908"/>
        <end position="932"/>
    </location>
</feature>
<protein>
    <recommendedName>
        <fullName evidence="3">PA14 domain-containing protein</fullName>
    </recommendedName>
</protein>
<dbReference type="Gene3D" id="2.60.120.260">
    <property type="entry name" value="Galactose-binding domain-like"/>
    <property type="match status" value="1"/>
</dbReference>
<gene>
    <name evidence="4" type="ORF">A4H97_24285</name>
</gene>
<keyword evidence="5" id="KW-1185">Reference proteome</keyword>
<dbReference type="EMBL" id="LVXG01000007">
    <property type="protein sequence ID" value="OQP52821.1"/>
    <property type="molecule type" value="Genomic_DNA"/>
</dbReference>
<dbReference type="RefSeq" id="WP_081197916.1">
    <property type="nucleotide sequence ID" value="NZ_FOCZ01000009.1"/>
</dbReference>
<evidence type="ECO:0000259" key="3">
    <source>
        <dbReference type="PROSITE" id="PS51820"/>
    </source>
</evidence>
<feature type="region of interest" description="Disordered" evidence="1">
    <location>
        <begin position="79"/>
        <end position="103"/>
    </location>
</feature>
<feature type="domain" description="PA14" evidence="3">
    <location>
        <begin position="2159"/>
        <end position="2306"/>
    </location>
</feature>
<reference evidence="5" key="1">
    <citation type="submission" date="2016-04" db="EMBL/GenBank/DDBJ databases">
        <authorList>
            <person name="Chen L."/>
            <person name="Zhuang W."/>
            <person name="Wang G."/>
        </authorList>
    </citation>
    <scope>NUCLEOTIDE SEQUENCE [LARGE SCALE GENOMIC DNA]</scope>
    <source>
        <strain evidence="5">17621</strain>
    </source>
</reference>
<dbReference type="STRING" id="354355.SAMN05660816_04745"/>
<dbReference type="OrthoDB" id="9814627at2"/>
<dbReference type="InterPro" id="IPR037524">
    <property type="entry name" value="PA14/GLEYA"/>
</dbReference>
<evidence type="ECO:0000313" key="5">
    <source>
        <dbReference type="Proteomes" id="UP000192610"/>
    </source>
</evidence>
<evidence type="ECO:0000313" key="4">
    <source>
        <dbReference type="EMBL" id="OQP52821.1"/>
    </source>
</evidence>
<name>A0A1V9F3A9_9BACT</name>
<dbReference type="PROSITE" id="PS51820">
    <property type="entry name" value="PA14"/>
    <property type="match status" value="1"/>
</dbReference>
<dbReference type="Proteomes" id="UP000192610">
    <property type="component" value="Unassembled WGS sequence"/>
</dbReference>
<keyword evidence="2" id="KW-0812">Transmembrane</keyword>
<feature type="compositionally biased region" description="Polar residues" evidence="1">
    <location>
        <begin position="83"/>
        <end position="103"/>
    </location>
</feature>
<accession>A0A1V9F3A9</accession>
<evidence type="ECO:0000256" key="2">
    <source>
        <dbReference type="SAM" id="Phobius"/>
    </source>
</evidence>
<organism evidence="4 5">
    <name type="scientific">Niastella yeongjuensis</name>
    <dbReference type="NCBI Taxonomy" id="354355"/>
    <lineage>
        <taxon>Bacteria</taxon>
        <taxon>Pseudomonadati</taxon>
        <taxon>Bacteroidota</taxon>
        <taxon>Chitinophagia</taxon>
        <taxon>Chitinophagales</taxon>
        <taxon>Chitinophagaceae</taxon>
        <taxon>Niastella</taxon>
    </lineage>
</organism>
<keyword evidence="2" id="KW-1133">Transmembrane helix</keyword>
<dbReference type="Gene3D" id="3.90.182.10">
    <property type="entry name" value="Toxin - Anthrax Protective Antigen,domain 1"/>
    <property type="match status" value="1"/>
</dbReference>
<proteinExistence type="predicted"/>
<sequence length="2501" mass="279083">MLQTLARHPKFIAWFFVGIFYLQLVLVPLAAKANVRPLPARMPLVESENWKIKPAEPHPFTNKIDHNMPVKLPATIRHKRANSSDSTQEATTTGPTQPETQSFQSVNNNNLVDLFTGDFSYNIPLLDVGGYPVNLHYQSGITMDQEASWVGLGWNINPGVVSRNMRGLPDDFMGPEDSVKKIISIKPNRTMGVAISANAELLGFSKVGASLGIFHNTYQGWGTEFGLNANINAGSAAKGPLSAGLGITNNSQTGLDVSPSLSVKMGKEDAKTKGNITIGTNYNSRVGLQSLQMCGEVRQSMNDNKKGWTAGVSHTMAIGFAKPSYTPTINIPYTSGQFSLTVKGGSEHWAFHPNFYIRGYTSMQKIEEPDKIQDLPAYGYLYYDKAGNNRHVLLDFNREKDVPFTDNSPHIAVPIYTYDTWSISGEGTGGSFRAYRGDIGYVFDHSMSTKSDSKKFSLDLGFGAIFHGGIDFNSVDALTKTNPWEADNSFTTVVPFKQTDTSFESVYFKNPGEKNSVNKAYLQAIGNDSLMRVDLSPAQESQPSRVLATTHVSLFQNARAVASRTLNASSFKKTRDKRTQVISYLNAKEADYVGFDRVIKSYHINSFPSTSCTDNYDQLPRIDNNRKLHHLSEITVLNADGRRYVYGIPVYNRMQTEVSMSTLPGSNSTGLVQYTKANKSIENTDGKDGYYNRETLPPYAHSFLLSGILSNDYVDITGDGISEDDNGDAVKFNYTRIYDLSQTNTYRWRAPYQDSMAFYNEGLKTDSRDERGSFTYGEREVWYLNSIESKTMIATFVLETDSTRQDSYGVKSEDGGRDASQKLYRLKQINLYTKADFLKNGSTNAKPIKTVHFDYNYELCKKNPGSLSDSGKLTLKKVWFSYNKNNKGKKNPYVFTYNATNPEFSQKSVDRWGNYKNPGDNPGPSGQELSNADYPYALQDSTKATNNAAPWTLSQIKLPSGALLKVTYESDDYAYVQNRRAMQFFAIAGFGNDANATISSKLYTDGQTNSDYHYVFINVPTAVNSKADIASKYLDGVSQLFFKLAVNVPADRWGKGFEFIPVYCEIEDYGVRTFSSNKTIWIKVKSIKSNESPFATAALQFLRMNLQSKAYPFSEPGDNLDIKSLMGMFASIADNVKNTVNSFSSEARKKNWCNSIVVSKSFARLDNPVYKKLGGGLRVKKVEVYDNWNKMTGQLESKYGQTYTYTDTTQINGVKTCISSGVASYEPMIGNDENPFRVPQKLYTEKVGALIPADYMYTEEPFAETFFPAPIIGYGKVSVQSIHKDKKSANGFEETEFYTSKDFPVLIEYTPIDNESKKTYDPKIRNFLNFYARHYVTLSQGFKIELNDMNGKLKAQASYSQNDLGHPISYTYNYYRVKNDNAAQARLSNTVAAIDSANGKIDTTAEMGKEVELMIDVREETSNTVSKSLEVNGDFVHPFPPIAFFTGIPLPSMETNRYRAIAVLKIVNRYGLLDSVIHIEKGSRVTTRNLVYDGETGDVLVTQTNNEFDDPVYNFNYPAHWAYSGMGPAYKNIGVVMNGVYFRNGTMYDSVGNQVQADRYFESGDELLVVAKDFRDPRNDDYCSPDYYRFANNLISTRKLWAVDISKVKQGKKGIYFIDRDGIPYSSGSASIKIVRSGKRNMPGVPVGNITSLHSPIKRVNNIPRIVFDSTTGVVAASAARFKDLWKVDSTTYARDTLIYVAHKMDTGYQVLNPVENITISKGVSPLITVYVARPNSLFEAFSQYHFPVLEERKSWLKFNFASIPQSAIIKSATLNLYGSANSPHSNMRSSNACYIERLKGIWPSALTDVYAPGVLPILRQYFNGTDFGIVETGNRVTLGETMPNTTEVKGATVDITSMAKEMLDDYYSSFIVHDPAIRISLIDPGGLNNGNISSQSYKTNESGECPSSFEFKVGCLPSLTISYYLPCQDNTPPFYSSTPDPGYYCSDFPVDSFVCKPNINDTAVNYYRFGILGNWRMDRVYTYYSKRVQSNPADTTNVRSDGEIKDFAPYWSFTNALMTASMDTTRWVWNSETTLFNSKGYEIENHDPLNRYNAGQYGYNQSLPVVVAQNARNQEIAYEGFEDYGYKTDTCKRCDVNRHINLGAGNTLVDSVSHSGKYSLRVPGEQTVSKIYKLGNATDILGSSPFMKEDSIVLAVHPRAASGTGTGLTGIASPCSGTSYNTNVDFPRGVPFPGSCTGANTVEWNGYIQPRYTGTYQFWGTVNFIMSVQITRNGVVKNLTAGTLLEVPHVSILDIPTDTIELQAGELYEFRVVWTLGASRVNQIQLSWSSEGLQPQNREVVPIMQLYPVGTDISAVRNSTVTSDTTWCTHLKNPTVTRGTIKRFSPLPGKKVIVSAWVKEEGQCITGSYENAQLNVAFDNEAGTNLFQLKPAGNIIEGWQRIEDTLTIPYNATNITLSMVAVSGTPVYFDDIRIQPFNANVKSFVYNPVNLRLMAELDENNYATFYEYDDDGTLVRVKKETERGIKTIKETRSALLKNND</sequence>
<evidence type="ECO:0000256" key="1">
    <source>
        <dbReference type="SAM" id="MobiDB-lite"/>
    </source>
</evidence>
<dbReference type="SUPFAM" id="SSF56988">
    <property type="entry name" value="Anthrax protective antigen"/>
    <property type="match status" value="1"/>
</dbReference>
<feature type="transmembrane region" description="Helical" evidence="2">
    <location>
        <begin position="12"/>
        <end position="31"/>
    </location>
</feature>
<keyword evidence="2" id="KW-0472">Membrane</keyword>